<dbReference type="PROSITE" id="PS00375">
    <property type="entry name" value="UDPGT"/>
    <property type="match status" value="1"/>
</dbReference>
<keyword evidence="7" id="KW-1185">Reference proteome</keyword>
<dbReference type="AlphaFoldDB" id="A0A835CJQ4"/>
<dbReference type="PANTHER" id="PTHR48045">
    <property type="entry name" value="UDP-GLYCOSYLTRANSFERASE 72B1"/>
    <property type="match status" value="1"/>
</dbReference>
<evidence type="ECO:0000256" key="1">
    <source>
        <dbReference type="ARBA" id="ARBA00009995"/>
    </source>
</evidence>
<evidence type="ECO:0000313" key="6">
    <source>
        <dbReference type="EMBL" id="KAF7844859.1"/>
    </source>
</evidence>
<protein>
    <recommendedName>
        <fullName evidence="5">Glycosyltransferase</fullName>
        <ecNumber evidence="5">2.4.1.-</ecNumber>
    </recommendedName>
</protein>
<evidence type="ECO:0000313" key="7">
    <source>
        <dbReference type="Proteomes" id="UP000634136"/>
    </source>
</evidence>
<evidence type="ECO:0000256" key="2">
    <source>
        <dbReference type="ARBA" id="ARBA00022676"/>
    </source>
</evidence>
<dbReference type="InterPro" id="IPR002213">
    <property type="entry name" value="UDP_glucos_trans"/>
</dbReference>
<keyword evidence="2 4" id="KW-0328">Glycosyltransferase</keyword>
<comment type="caution">
    <text evidence="6">The sequence shown here is derived from an EMBL/GenBank/DDBJ whole genome shotgun (WGS) entry which is preliminary data.</text>
</comment>
<dbReference type="Pfam" id="PF00201">
    <property type="entry name" value="UDPGT"/>
    <property type="match status" value="1"/>
</dbReference>
<reference evidence="6" key="1">
    <citation type="submission" date="2020-09" db="EMBL/GenBank/DDBJ databases">
        <title>Genome-Enabled Discovery of Anthraquinone Biosynthesis in Senna tora.</title>
        <authorList>
            <person name="Kang S.-H."/>
            <person name="Pandey R.P."/>
            <person name="Lee C.-M."/>
            <person name="Sim J.-S."/>
            <person name="Jeong J.-T."/>
            <person name="Choi B.-S."/>
            <person name="Jung M."/>
            <person name="Ginzburg D."/>
            <person name="Zhao K."/>
            <person name="Won S.Y."/>
            <person name="Oh T.-J."/>
            <person name="Yu Y."/>
            <person name="Kim N.-H."/>
            <person name="Lee O.R."/>
            <person name="Lee T.-H."/>
            <person name="Bashyal P."/>
            <person name="Kim T.-S."/>
            <person name="Lee W.-H."/>
            <person name="Kawkins C."/>
            <person name="Kim C.-K."/>
            <person name="Kim J.S."/>
            <person name="Ahn B.O."/>
            <person name="Rhee S.Y."/>
            <person name="Sohng J.K."/>
        </authorList>
    </citation>
    <scope>NUCLEOTIDE SEQUENCE</scope>
    <source>
        <tissue evidence="6">Leaf</tissue>
    </source>
</reference>
<dbReference type="EC" id="2.4.1.-" evidence="5"/>
<dbReference type="GO" id="GO:0008194">
    <property type="term" value="F:UDP-glycosyltransferase activity"/>
    <property type="evidence" value="ECO:0007669"/>
    <property type="project" value="InterPro"/>
</dbReference>
<dbReference type="Proteomes" id="UP000634136">
    <property type="component" value="Unassembled WGS sequence"/>
</dbReference>
<comment type="similarity">
    <text evidence="1 4">Belongs to the UDP-glycosyltransferase family.</text>
</comment>
<dbReference type="InterPro" id="IPR035595">
    <property type="entry name" value="UDP_glycos_trans_CS"/>
</dbReference>
<keyword evidence="3 4" id="KW-0808">Transferase</keyword>
<evidence type="ECO:0000256" key="3">
    <source>
        <dbReference type="ARBA" id="ARBA00022679"/>
    </source>
</evidence>
<proteinExistence type="inferred from homology"/>
<evidence type="ECO:0000256" key="5">
    <source>
        <dbReference type="RuleBase" id="RU362057"/>
    </source>
</evidence>
<gene>
    <name evidence="6" type="ORF">G2W53_001764</name>
</gene>
<evidence type="ECO:0000256" key="4">
    <source>
        <dbReference type="RuleBase" id="RU003718"/>
    </source>
</evidence>
<dbReference type="CDD" id="cd03784">
    <property type="entry name" value="GT1_Gtf-like"/>
    <property type="match status" value="1"/>
</dbReference>
<dbReference type="SUPFAM" id="SSF53756">
    <property type="entry name" value="UDP-Glycosyltransferase/glycogen phosphorylase"/>
    <property type="match status" value="1"/>
</dbReference>
<dbReference type="OrthoDB" id="5835829at2759"/>
<accession>A0A835CJQ4</accession>
<organism evidence="6 7">
    <name type="scientific">Senna tora</name>
    <dbReference type="NCBI Taxonomy" id="362788"/>
    <lineage>
        <taxon>Eukaryota</taxon>
        <taxon>Viridiplantae</taxon>
        <taxon>Streptophyta</taxon>
        <taxon>Embryophyta</taxon>
        <taxon>Tracheophyta</taxon>
        <taxon>Spermatophyta</taxon>
        <taxon>Magnoliopsida</taxon>
        <taxon>eudicotyledons</taxon>
        <taxon>Gunneridae</taxon>
        <taxon>Pentapetalae</taxon>
        <taxon>rosids</taxon>
        <taxon>fabids</taxon>
        <taxon>Fabales</taxon>
        <taxon>Fabaceae</taxon>
        <taxon>Caesalpinioideae</taxon>
        <taxon>Cassia clade</taxon>
        <taxon>Senna</taxon>
    </lineage>
</organism>
<dbReference type="PANTHER" id="PTHR48045:SF18">
    <property type="entry name" value="GLYCOSYLTRANSFERASE"/>
    <property type="match status" value="1"/>
</dbReference>
<dbReference type="EMBL" id="JAAIUW010000001">
    <property type="protein sequence ID" value="KAF7844859.1"/>
    <property type="molecule type" value="Genomic_DNA"/>
</dbReference>
<dbReference type="Gene3D" id="3.40.50.2000">
    <property type="entry name" value="Glycogen Phosphorylase B"/>
    <property type="match status" value="2"/>
</dbReference>
<name>A0A835CJQ4_9FABA</name>
<dbReference type="FunFam" id="3.40.50.2000:FF:000051">
    <property type="entry name" value="Glycosyltransferase"/>
    <property type="match status" value="1"/>
</dbReference>
<sequence>MESKSKTHIALVSIPAFSHQASILEFAKRLLHLHPHHFHVTCLIPTLPHHSPPPASLPFLHSLPPSIHPLFLPPPNLDDVVPPHNTPLLQVHLQLALSRSMPSVRRALASLSGLSALVVDPFASEALEFAKELNAASYIYFPSSAMLLKLCLYAARLDTNVSGDCEFRDVSGFIEIPGCVPLRGIDLPDNLQERSGVAYRQFLQRCKRYRLAEGFFVNTFVEMERDVIGTLTGEDADLEDQEDEGATNVYPVGPIIQSGSNPQQSGSDCLRWLDTQPPNSVLYVSFGSGGSLSGDQIKELALGLELSNSRFLWVNVKPPSDKASASYLSTNENESPEAFLPKGFVERTKERGMVMSCWAPQVEVLGHSATGGFLSHCGWNSVLESVVKGVPLIAWPLFAEQRTNAAMLVDGLKVAVRAPEVGDGVMEKEEIAKVIKSLMEGEEGKEVRRRMKKLKDDAVAAVTEDGSSTRTLSELAMKWKRMRDAI</sequence>